<dbReference type="GO" id="GO:0030170">
    <property type="term" value="F:pyridoxal phosphate binding"/>
    <property type="evidence" value="ECO:0007669"/>
    <property type="project" value="InterPro"/>
</dbReference>
<feature type="compositionally biased region" description="Basic residues" evidence="2">
    <location>
        <begin position="38"/>
        <end position="47"/>
    </location>
</feature>
<proteinExistence type="predicted"/>
<dbReference type="Pfam" id="PF00155">
    <property type="entry name" value="Aminotran_1_2"/>
    <property type="match status" value="1"/>
</dbReference>
<dbReference type="PANTHER" id="PTHR43795">
    <property type="entry name" value="BIFUNCTIONAL ASPARTATE AMINOTRANSFERASE AND GLUTAMATE/ASPARTATE-PREPHENATE AMINOTRANSFERASE-RELATED"/>
    <property type="match status" value="1"/>
</dbReference>
<name>A0A5B8MVR5_9CHLO</name>
<sequence length="489" mass="54591">MAPIVGWLEDAVRGMTRTRVVFALAGLTFVVTLNGMARRRRRRRGGKKGTEGEEQEKRKGRAAMDLSLRSMDLTKPALSYLDVFLEALGNQWTPSMNKEEGYICLLIAENKLTTSLVSKRFKQVKTVPDSVFAYTSFRGEPRFRQAVANYVEMTFCPQARIDPENLAISSGCGAVCEAGEEVLIPSPYYPAFDNDLRVRSRVLPVPVLCSTATFPLPSNEDLDKAFAACRSPRILLLTNPHNPLGVVLEPEEVMRCVKWALQRGMHVVSDEIYANSVHGAADGAEFKSVIAMMPELSGMLGKELIEERVHTIFGFSKDFCASGLRIGCLHTKNLRLLAAIDNVGYFGGVSGHTAHIMTEVLEDKSFVKKFVQKNQENLRKSYNTLVSKLKEADIGFLPAGAGMFLWIDLRKYLSERSWEAEKTLWTGLAKDAKVLFTPGKDCHAKAPGFFRVCFAWVPEQALVIAVDRIVRHLRKNQLDIPMLKNLLAE</sequence>
<dbReference type="OrthoDB" id="691673at2759"/>
<evidence type="ECO:0000256" key="1">
    <source>
        <dbReference type="ARBA" id="ARBA00022898"/>
    </source>
</evidence>
<dbReference type="InterPro" id="IPR050478">
    <property type="entry name" value="Ethylene_sulfur-biosynth"/>
</dbReference>
<organism evidence="5 6">
    <name type="scientific">Chloropicon primus</name>
    <dbReference type="NCBI Taxonomy" id="1764295"/>
    <lineage>
        <taxon>Eukaryota</taxon>
        <taxon>Viridiplantae</taxon>
        <taxon>Chlorophyta</taxon>
        <taxon>Chloropicophyceae</taxon>
        <taxon>Chloropicales</taxon>
        <taxon>Chloropicaceae</taxon>
        <taxon>Chloropicon</taxon>
    </lineage>
</organism>
<dbReference type="EMBL" id="CP031047">
    <property type="protein sequence ID" value="QDZ24643.1"/>
    <property type="molecule type" value="Genomic_DNA"/>
</dbReference>
<dbReference type="CDD" id="cd00609">
    <property type="entry name" value="AAT_like"/>
    <property type="match status" value="1"/>
</dbReference>
<dbReference type="InterPro" id="IPR015422">
    <property type="entry name" value="PyrdxlP-dep_Trfase_small"/>
</dbReference>
<keyword evidence="3" id="KW-0812">Transmembrane</keyword>
<dbReference type="InterPro" id="IPR015424">
    <property type="entry name" value="PyrdxlP-dep_Trfase"/>
</dbReference>
<evidence type="ECO:0000259" key="4">
    <source>
        <dbReference type="Pfam" id="PF00155"/>
    </source>
</evidence>
<keyword evidence="3" id="KW-1133">Transmembrane helix</keyword>
<protein>
    <submittedName>
        <fullName evidence="5">1-aminocyclopropane-1-carboxylate synthase</fullName>
    </submittedName>
</protein>
<evidence type="ECO:0000256" key="3">
    <source>
        <dbReference type="SAM" id="Phobius"/>
    </source>
</evidence>
<accession>A0A5B8MVR5</accession>
<feature type="compositionally biased region" description="Basic and acidic residues" evidence="2">
    <location>
        <begin position="48"/>
        <end position="57"/>
    </location>
</feature>
<dbReference type="InterPro" id="IPR015421">
    <property type="entry name" value="PyrdxlP-dep_Trfase_major"/>
</dbReference>
<evidence type="ECO:0000313" key="6">
    <source>
        <dbReference type="Proteomes" id="UP000316726"/>
    </source>
</evidence>
<dbReference type="PANTHER" id="PTHR43795:SF39">
    <property type="entry name" value="AMINOTRANSFERASE CLASS I_CLASSII DOMAIN-CONTAINING PROTEIN"/>
    <property type="match status" value="1"/>
</dbReference>
<dbReference type="GO" id="GO:0008483">
    <property type="term" value="F:transaminase activity"/>
    <property type="evidence" value="ECO:0007669"/>
    <property type="project" value="TreeGrafter"/>
</dbReference>
<dbReference type="Proteomes" id="UP000316726">
    <property type="component" value="Chromosome 14"/>
</dbReference>
<keyword evidence="3" id="KW-0472">Membrane</keyword>
<feature type="domain" description="Aminotransferase class I/classII large" evidence="4">
    <location>
        <begin position="126"/>
        <end position="469"/>
    </location>
</feature>
<feature type="transmembrane region" description="Helical" evidence="3">
    <location>
        <begin position="20"/>
        <end position="37"/>
    </location>
</feature>
<feature type="region of interest" description="Disordered" evidence="2">
    <location>
        <begin position="38"/>
        <end position="61"/>
    </location>
</feature>
<keyword evidence="1" id="KW-0663">Pyridoxal phosphate</keyword>
<dbReference type="InterPro" id="IPR004839">
    <property type="entry name" value="Aminotransferase_I/II_large"/>
</dbReference>
<dbReference type="GO" id="GO:0006520">
    <property type="term" value="P:amino acid metabolic process"/>
    <property type="evidence" value="ECO:0007669"/>
    <property type="project" value="TreeGrafter"/>
</dbReference>
<dbReference type="PRINTS" id="PR00753">
    <property type="entry name" value="ACCSYNTHASE"/>
</dbReference>
<dbReference type="Gene3D" id="3.40.640.10">
    <property type="entry name" value="Type I PLP-dependent aspartate aminotransferase-like (Major domain)"/>
    <property type="match status" value="1"/>
</dbReference>
<dbReference type="Gene3D" id="3.90.1150.10">
    <property type="entry name" value="Aspartate Aminotransferase, domain 1"/>
    <property type="match status" value="1"/>
</dbReference>
<reference evidence="5 6" key="1">
    <citation type="submission" date="2018-07" db="EMBL/GenBank/DDBJ databases">
        <title>The complete nuclear genome of the prasinophyte Chloropicon primus (CCMP1205).</title>
        <authorList>
            <person name="Pombert J.-F."/>
            <person name="Otis C."/>
            <person name="Turmel M."/>
            <person name="Lemieux C."/>
        </authorList>
    </citation>
    <scope>NUCLEOTIDE SEQUENCE [LARGE SCALE GENOMIC DNA]</scope>
    <source>
        <strain evidence="5 6">CCMP1205</strain>
    </source>
</reference>
<gene>
    <name evidence="5" type="ORF">A3770_14p71610</name>
</gene>
<dbReference type="SUPFAM" id="SSF53383">
    <property type="entry name" value="PLP-dependent transferases"/>
    <property type="match status" value="1"/>
</dbReference>
<keyword evidence="6" id="KW-1185">Reference proteome</keyword>
<evidence type="ECO:0000256" key="2">
    <source>
        <dbReference type="SAM" id="MobiDB-lite"/>
    </source>
</evidence>
<dbReference type="AlphaFoldDB" id="A0A5B8MVR5"/>
<evidence type="ECO:0000313" key="5">
    <source>
        <dbReference type="EMBL" id="QDZ24643.1"/>
    </source>
</evidence>
<dbReference type="STRING" id="1764295.A0A5B8MVR5"/>